<evidence type="ECO:0000256" key="3">
    <source>
        <dbReference type="ARBA" id="ARBA00022833"/>
    </source>
</evidence>
<keyword evidence="2 4" id="KW-0863">Zinc-finger</keyword>
<evidence type="ECO:0000256" key="2">
    <source>
        <dbReference type="ARBA" id="ARBA00022771"/>
    </source>
</evidence>
<reference evidence="6 7" key="1">
    <citation type="journal article" date="2019" name="New Phytol.">
        <title>Comparative genomics reveals unique wood-decay strategies and fruiting body development in the Schizophyllaceae.</title>
        <authorList>
            <person name="Almasi E."/>
            <person name="Sahu N."/>
            <person name="Krizsan K."/>
            <person name="Balint B."/>
            <person name="Kovacs G.M."/>
            <person name="Kiss B."/>
            <person name="Cseklye J."/>
            <person name="Drula E."/>
            <person name="Henrissat B."/>
            <person name="Nagy I."/>
            <person name="Chovatia M."/>
            <person name="Adam C."/>
            <person name="LaButti K."/>
            <person name="Lipzen A."/>
            <person name="Riley R."/>
            <person name="Grigoriev I.V."/>
            <person name="Nagy L.G."/>
        </authorList>
    </citation>
    <scope>NUCLEOTIDE SEQUENCE [LARGE SCALE GENOMIC DNA]</scope>
    <source>
        <strain evidence="6 7">NL-1724</strain>
    </source>
</reference>
<gene>
    <name evidence="6" type="ORF">BD626DRAFT_630487</name>
</gene>
<accession>A0A550CDH5</accession>
<dbReference type="Pfam" id="PF01753">
    <property type="entry name" value="zf-MYND"/>
    <property type="match status" value="1"/>
</dbReference>
<evidence type="ECO:0000256" key="4">
    <source>
        <dbReference type="PROSITE-ProRule" id="PRU00134"/>
    </source>
</evidence>
<feature type="domain" description="MYND-type" evidence="5">
    <location>
        <begin position="961"/>
        <end position="1000"/>
    </location>
</feature>
<dbReference type="GO" id="GO:0008270">
    <property type="term" value="F:zinc ion binding"/>
    <property type="evidence" value="ECO:0007669"/>
    <property type="project" value="UniProtKB-KW"/>
</dbReference>
<dbReference type="Proteomes" id="UP000320762">
    <property type="component" value="Unassembled WGS sequence"/>
</dbReference>
<keyword evidence="7" id="KW-1185">Reference proteome</keyword>
<evidence type="ECO:0000256" key="1">
    <source>
        <dbReference type="ARBA" id="ARBA00022723"/>
    </source>
</evidence>
<keyword evidence="3" id="KW-0862">Zinc</keyword>
<organism evidence="6 7">
    <name type="scientific">Schizophyllum amplum</name>
    <dbReference type="NCBI Taxonomy" id="97359"/>
    <lineage>
        <taxon>Eukaryota</taxon>
        <taxon>Fungi</taxon>
        <taxon>Dikarya</taxon>
        <taxon>Basidiomycota</taxon>
        <taxon>Agaricomycotina</taxon>
        <taxon>Agaricomycetes</taxon>
        <taxon>Agaricomycetidae</taxon>
        <taxon>Agaricales</taxon>
        <taxon>Schizophyllaceae</taxon>
        <taxon>Schizophyllum</taxon>
    </lineage>
</organism>
<dbReference type="Gene3D" id="6.10.140.2220">
    <property type="match status" value="1"/>
</dbReference>
<protein>
    <recommendedName>
        <fullName evidence="5">MYND-type domain-containing protein</fullName>
    </recommendedName>
</protein>
<dbReference type="InterPro" id="IPR002893">
    <property type="entry name" value="Znf_MYND"/>
</dbReference>
<proteinExistence type="predicted"/>
<dbReference type="STRING" id="97359.A0A550CDH5"/>
<keyword evidence="1" id="KW-0479">Metal-binding</keyword>
<feature type="domain" description="MYND-type" evidence="5">
    <location>
        <begin position="416"/>
        <end position="456"/>
    </location>
</feature>
<name>A0A550CDH5_9AGAR</name>
<dbReference type="EMBL" id="VDMD01000011">
    <property type="protein sequence ID" value="TRM62827.1"/>
    <property type="molecule type" value="Genomic_DNA"/>
</dbReference>
<dbReference type="SUPFAM" id="SSF144232">
    <property type="entry name" value="HIT/MYND zinc finger-like"/>
    <property type="match status" value="1"/>
</dbReference>
<comment type="caution">
    <text evidence="6">The sequence shown here is derived from an EMBL/GenBank/DDBJ whole genome shotgun (WGS) entry which is preliminary data.</text>
</comment>
<dbReference type="AlphaFoldDB" id="A0A550CDH5"/>
<sequence length="1165" mass="131582">MDEPTEWQARFLSAIGRYAGGPVPARFFRSSIVRETFARLEPSKIPKHPLAASDVQVIDEAMQAISAYSRLLEAAEKSDKSAKKDVYASFDNAWKWAIFILPSSGNLGDSKSLAVLSPAYEDGRIIVGSVPVYLSLRIFWMAALIRQEGRLACISQPDFIDAVLSIYTAPIPVSVSQVAFVAHVIVQGLARVLEDPLHSPRLLSEICEYDNRHPGTFLRALVDHLKTILACPFDEYVPSYLQLCRKLFACDTMVDNFCHTGGIDGVVSLLCMSVSKPRGSEPSCAYPIMTDWLSHLRCMTLSAATSTYVTECLDAGILMFLWDVMWDEDHAVRGADWTRSATTFAKTVLAPHLVSLDVLYTFNMHMVEQLGPGYDLQSITPLWPELNELCRLFEHNMDVLTRLRKELKSLRYCHNGMECPRSAETRFARKMCACGRAFYCSKECQKMHWHEHRALCRSADEVAHLKLENPPMMRMHLEHCLLKKLARKAVKTISNHPKLEAGQALLVRFADGMIPQLAMLEDPLPPSRLPRLYAQIRMGSKDIHGELLEELYKYKRKRDFPRFLRSPVVREIYLRLSPSRIPTHPLDASDAEVIEDALEALYEFSRLYDANDARGGMHMSLILQAFPGVWQWLVFLLPSSNNIRHTRNPKRDVLHIHKAYLDDDGTVEVGLHSTFLTFITFVHCTLFEEEGRTACLAQSNFFWALLDINFAPIHGTVPRDVALLSHRLSKELNDLRLDQRYSRHAISSLIAHDEENPGCLSRAMVERLAWLLDGPREDQKFIPVYIDLIHSLLSTNRAVVNFRRARGVTLVVTVLGKAVASPGVLEDRYGDLLKKFFMICLPRLLLSTNTNGQIIEALDADLLYIFGMLVTGLPGDRGAAEDYRELANMLIRIAFGPALLWPDVLRAFHRAVKRVVSSATRMNVLRPRWEELGLLYHRYHACYSILAAFRAGIKKLQYCHNAQCQSQDQRVHQVCSCSKAFYCSKACQRAHWHAEHRVQCSRGMVDDALKVATTTRSVKVGPDTVELESDMVPITYMERAFIRSCGTLETRPVDGLRCVHHIPDPAKGQVFLLDWNCGLVGAKIYGIDDWLPPPLENGLPMVRIYARISKGHAQTVVLLDSGCCAQEADQRQCRWRQGRGRGGLSNVPGGGTTSLEHLYIVFSRT</sequence>
<evidence type="ECO:0000259" key="5">
    <source>
        <dbReference type="PROSITE" id="PS50865"/>
    </source>
</evidence>
<dbReference type="OrthoDB" id="265717at2759"/>
<evidence type="ECO:0000313" key="6">
    <source>
        <dbReference type="EMBL" id="TRM62827.1"/>
    </source>
</evidence>
<evidence type="ECO:0000313" key="7">
    <source>
        <dbReference type="Proteomes" id="UP000320762"/>
    </source>
</evidence>
<dbReference type="PROSITE" id="PS50865">
    <property type="entry name" value="ZF_MYND_2"/>
    <property type="match status" value="2"/>
</dbReference>